<evidence type="ECO:0008006" key="3">
    <source>
        <dbReference type="Google" id="ProtNLM"/>
    </source>
</evidence>
<dbReference type="Proteomes" id="UP000256269">
    <property type="component" value="Unassembled WGS sequence"/>
</dbReference>
<accession>A0A3E0HE32</accession>
<evidence type="ECO:0000313" key="2">
    <source>
        <dbReference type="Proteomes" id="UP000256269"/>
    </source>
</evidence>
<dbReference type="EMBL" id="QUNO01000009">
    <property type="protein sequence ID" value="REH43468.1"/>
    <property type="molecule type" value="Genomic_DNA"/>
</dbReference>
<gene>
    <name evidence="1" type="ORF">BCF44_10911</name>
</gene>
<reference evidence="1 2" key="1">
    <citation type="submission" date="2018-08" db="EMBL/GenBank/DDBJ databases">
        <title>Genomic Encyclopedia of Archaeal and Bacterial Type Strains, Phase II (KMG-II): from individual species to whole genera.</title>
        <authorList>
            <person name="Goeker M."/>
        </authorList>
    </citation>
    <scope>NUCLEOTIDE SEQUENCE [LARGE SCALE GENOMIC DNA]</scope>
    <source>
        <strain evidence="1 2">DSM 45791</strain>
    </source>
</reference>
<dbReference type="OrthoDB" id="3375894at2"/>
<evidence type="ECO:0000313" key="1">
    <source>
        <dbReference type="EMBL" id="REH43468.1"/>
    </source>
</evidence>
<organism evidence="1 2">
    <name type="scientific">Kutzneria buriramensis</name>
    <dbReference type="NCBI Taxonomy" id="1045776"/>
    <lineage>
        <taxon>Bacteria</taxon>
        <taxon>Bacillati</taxon>
        <taxon>Actinomycetota</taxon>
        <taxon>Actinomycetes</taxon>
        <taxon>Pseudonocardiales</taxon>
        <taxon>Pseudonocardiaceae</taxon>
        <taxon>Kutzneria</taxon>
    </lineage>
</organism>
<name>A0A3E0HE32_9PSEU</name>
<protein>
    <recommendedName>
        <fullName evidence="3">Septation ring formation regulator</fullName>
    </recommendedName>
</protein>
<proteinExistence type="predicted"/>
<dbReference type="AlphaFoldDB" id="A0A3E0HE32"/>
<comment type="caution">
    <text evidence="1">The sequence shown here is derived from an EMBL/GenBank/DDBJ whole genome shotgun (WGS) entry which is preliminary data.</text>
</comment>
<sequence>MLTVDDVDHALERLGADSDRIAQALVAMEDRPGHQLLAGGALTGVTEQRWGVAGLALGGLWDDFSTHRTLLEQARAVRARRSRPGDAELTELTAQIGKLSSLSALMDTACTMVTELLDAVEAAWRKGIDELDPLDTDLRAARTFAESLGVEEPDLDRIADELTRVRNRLAADPLAAPAPGRELTERIAAVQTDLTALAAARDSLTEQLERLGALIDEIAEVGTKIRAAHVTVLEKIASPGLAPLTDPVPALRSRLAGLPTLSGQLRELATALDDLRGDAGEALADSRDRLASATGLLDRRLELRGRLDAYHAKARTLGYAEDLDLLAVHREARVLLYTIPCDLAAATRAVKRYQEALQARREGR</sequence>
<keyword evidence="2" id="KW-1185">Reference proteome</keyword>